<evidence type="ECO:0008006" key="3">
    <source>
        <dbReference type="Google" id="ProtNLM"/>
    </source>
</evidence>
<protein>
    <recommendedName>
        <fullName evidence="3">CdiI immunity protein domain-containing protein</fullName>
    </recommendedName>
</protein>
<dbReference type="RefSeq" id="WP_114881977.1">
    <property type="nucleotide sequence ID" value="NZ_CP029608.1"/>
</dbReference>
<keyword evidence="2" id="KW-1185">Reference proteome</keyword>
<dbReference type="KEGG" id="pke:DLD99_09215"/>
<sequence>MLMHPYLDVPYRPRLSHFLGGFDIYDREESLGETLAAYDPEDPADRSILISRCVIERFSKLSYRHKFVLFAVLGEALEKSGDVFQEVLEHDPYSHSLLPDGWDEMNDPKAFFESMYFQLSEAWMDELYKASQEDSSTW</sequence>
<evidence type="ECO:0000313" key="1">
    <source>
        <dbReference type="EMBL" id="AXI60640.1"/>
    </source>
</evidence>
<organism evidence="1 2">
    <name type="scientific">Pseudomonas kribbensis</name>
    <dbReference type="NCBI Taxonomy" id="1628086"/>
    <lineage>
        <taxon>Bacteria</taxon>
        <taxon>Pseudomonadati</taxon>
        <taxon>Pseudomonadota</taxon>
        <taxon>Gammaproteobacteria</taxon>
        <taxon>Pseudomonadales</taxon>
        <taxon>Pseudomonadaceae</taxon>
        <taxon>Pseudomonas</taxon>
    </lineage>
</organism>
<name>A0A345RMX4_9PSED</name>
<gene>
    <name evidence="1" type="ORF">DLD99_09215</name>
</gene>
<evidence type="ECO:0000313" key="2">
    <source>
        <dbReference type="Proteomes" id="UP000253720"/>
    </source>
</evidence>
<reference evidence="1 2" key="1">
    <citation type="submission" date="2018-05" db="EMBL/GenBank/DDBJ databases">
        <title>Complete genome sequence of Pseudomonas kribbensis 46-2(T).</title>
        <authorList>
            <person name="Jeong H."/>
            <person name="Lee S.-G."/>
            <person name="Rha E."/>
            <person name="Kim H."/>
        </authorList>
    </citation>
    <scope>NUCLEOTIDE SEQUENCE [LARGE SCALE GENOMIC DNA]</scope>
    <source>
        <strain evidence="1 2">46-2</strain>
    </source>
</reference>
<accession>A0A345RMX4</accession>
<dbReference type="Proteomes" id="UP000253720">
    <property type="component" value="Chromosome"/>
</dbReference>
<dbReference type="EMBL" id="CP029608">
    <property type="protein sequence ID" value="AXI60640.1"/>
    <property type="molecule type" value="Genomic_DNA"/>
</dbReference>
<dbReference type="AlphaFoldDB" id="A0A345RMX4"/>
<proteinExistence type="predicted"/>